<dbReference type="Proteomes" id="UP000588334">
    <property type="component" value="Unassembled WGS sequence"/>
</dbReference>
<dbReference type="PROSITE" id="PS50923">
    <property type="entry name" value="SUSHI"/>
    <property type="match status" value="1"/>
</dbReference>
<feature type="non-terminal residue" evidence="8">
    <location>
        <position position="72"/>
    </location>
</feature>
<keyword evidence="1 5" id="KW-0768">Sushi</keyword>
<evidence type="ECO:0000313" key="9">
    <source>
        <dbReference type="Proteomes" id="UP000588334"/>
    </source>
</evidence>
<evidence type="ECO:0000256" key="4">
    <source>
        <dbReference type="ARBA" id="ARBA00023157"/>
    </source>
</evidence>
<evidence type="ECO:0000259" key="7">
    <source>
        <dbReference type="PROSITE" id="PS50923"/>
    </source>
</evidence>
<dbReference type="SMART" id="SM00032">
    <property type="entry name" value="CCP"/>
    <property type="match status" value="1"/>
</dbReference>
<keyword evidence="9" id="KW-1185">Reference proteome</keyword>
<name>A0A7K8WZH8_9FURN</name>
<evidence type="ECO:0000256" key="6">
    <source>
        <dbReference type="SAM" id="MobiDB-lite"/>
    </source>
</evidence>
<feature type="non-terminal residue" evidence="8">
    <location>
        <position position="1"/>
    </location>
</feature>
<keyword evidence="3" id="KW-0677">Repeat</keyword>
<dbReference type="InterPro" id="IPR051277">
    <property type="entry name" value="SEZ6_CSMD_C4BPB_Regulators"/>
</dbReference>
<dbReference type="SUPFAM" id="SSF57535">
    <property type="entry name" value="Complement control module/SCR domain"/>
    <property type="match status" value="1"/>
</dbReference>
<dbReference type="Pfam" id="PF00084">
    <property type="entry name" value="Sushi"/>
    <property type="match status" value="1"/>
</dbReference>
<dbReference type="FunFam" id="2.10.70.10:FF:000014">
    <property type="entry name" value="Membrane cofactor protein"/>
    <property type="match status" value="1"/>
</dbReference>
<evidence type="ECO:0000256" key="3">
    <source>
        <dbReference type="ARBA" id="ARBA00022737"/>
    </source>
</evidence>
<comment type="caution">
    <text evidence="8">The sequence shown here is derived from an EMBL/GenBank/DDBJ whole genome shotgun (WGS) entry which is preliminary data.</text>
</comment>
<sequence>CPLPQIRNGRVTVPKYPYTYKDTVGFQCHKGFTMRGHHTSQCQADETWDPPPPVCEQGKSQPFNLPALQSPP</sequence>
<evidence type="ECO:0000256" key="1">
    <source>
        <dbReference type="ARBA" id="ARBA00022659"/>
    </source>
</evidence>
<feature type="domain" description="Sushi" evidence="7">
    <location>
        <begin position="1"/>
        <end position="57"/>
    </location>
</feature>
<protein>
    <submittedName>
        <fullName evidence="8">CR2 protein</fullName>
    </submittedName>
</protein>
<proteinExistence type="predicted"/>
<dbReference type="InterPro" id="IPR035976">
    <property type="entry name" value="Sushi/SCR/CCP_sf"/>
</dbReference>
<feature type="region of interest" description="Disordered" evidence="6">
    <location>
        <begin position="39"/>
        <end position="72"/>
    </location>
</feature>
<dbReference type="AlphaFoldDB" id="A0A7K8WZH8"/>
<reference evidence="8 9" key="1">
    <citation type="submission" date="2019-09" db="EMBL/GenBank/DDBJ databases">
        <title>Bird 10,000 Genomes (B10K) Project - Family phase.</title>
        <authorList>
            <person name="Zhang G."/>
        </authorList>
    </citation>
    <scope>NUCLEOTIDE SEQUENCE [LARGE SCALE GENOMIC DNA]</scope>
    <source>
        <strain evidence="8">B10K-DU-001-03</strain>
        <tissue evidence="8">Muscle</tissue>
    </source>
</reference>
<accession>A0A7K8WZH8</accession>
<keyword evidence="4 5" id="KW-1015">Disulfide bond</keyword>
<dbReference type="Gene3D" id="2.10.70.10">
    <property type="entry name" value="Complement Module, domain 1"/>
    <property type="match status" value="1"/>
</dbReference>
<keyword evidence="2" id="KW-0732">Signal</keyword>
<dbReference type="OrthoDB" id="5804959at2759"/>
<gene>
    <name evidence="8" type="primary">Cr2_1</name>
    <name evidence="8" type="ORF">SCLMEX_R15913</name>
</gene>
<dbReference type="InterPro" id="IPR000436">
    <property type="entry name" value="Sushi_SCR_CCP_dom"/>
</dbReference>
<comment type="caution">
    <text evidence="5">Lacks conserved residue(s) required for the propagation of feature annotation.</text>
</comment>
<organism evidence="8 9">
    <name type="scientific">Sclerurus mexicanus</name>
    <name type="common">tawny-throated leaftosser</name>
    <dbReference type="NCBI Taxonomy" id="265632"/>
    <lineage>
        <taxon>Eukaryota</taxon>
        <taxon>Metazoa</taxon>
        <taxon>Chordata</taxon>
        <taxon>Craniata</taxon>
        <taxon>Vertebrata</taxon>
        <taxon>Euteleostomi</taxon>
        <taxon>Archelosauria</taxon>
        <taxon>Archosauria</taxon>
        <taxon>Dinosauria</taxon>
        <taxon>Saurischia</taxon>
        <taxon>Theropoda</taxon>
        <taxon>Coelurosauria</taxon>
        <taxon>Aves</taxon>
        <taxon>Neognathae</taxon>
        <taxon>Neoaves</taxon>
        <taxon>Telluraves</taxon>
        <taxon>Australaves</taxon>
        <taxon>Passeriformes</taxon>
        <taxon>Furnariidae</taxon>
        <taxon>Sclerurus</taxon>
    </lineage>
</organism>
<dbReference type="CDD" id="cd00033">
    <property type="entry name" value="CCP"/>
    <property type="match status" value="1"/>
</dbReference>
<evidence type="ECO:0000256" key="5">
    <source>
        <dbReference type="PROSITE-ProRule" id="PRU00302"/>
    </source>
</evidence>
<evidence type="ECO:0000313" key="8">
    <source>
        <dbReference type="EMBL" id="NXF84276.1"/>
    </source>
</evidence>
<dbReference type="PANTHER" id="PTHR45656">
    <property type="entry name" value="PROTEIN CBR-CLEC-78"/>
    <property type="match status" value="1"/>
</dbReference>
<evidence type="ECO:0000256" key="2">
    <source>
        <dbReference type="ARBA" id="ARBA00022729"/>
    </source>
</evidence>
<dbReference type="PANTHER" id="PTHR45656:SF4">
    <property type="entry name" value="PROTEIN CBR-CLEC-78"/>
    <property type="match status" value="1"/>
</dbReference>
<dbReference type="EMBL" id="VWZF01007235">
    <property type="protein sequence ID" value="NXF84276.1"/>
    <property type="molecule type" value="Genomic_DNA"/>
</dbReference>
<feature type="disulfide bond" evidence="5">
    <location>
        <begin position="28"/>
        <end position="55"/>
    </location>
</feature>